<comment type="caution">
    <text evidence="2">The sequence shown here is derived from an EMBL/GenBank/DDBJ whole genome shotgun (WGS) entry which is preliminary data.</text>
</comment>
<name>A0A848LV17_9BACT</name>
<keyword evidence="3" id="KW-1185">Reference proteome</keyword>
<feature type="compositionally biased region" description="Polar residues" evidence="1">
    <location>
        <begin position="146"/>
        <end position="161"/>
    </location>
</feature>
<feature type="compositionally biased region" description="Polar residues" evidence="1">
    <location>
        <begin position="258"/>
        <end position="267"/>
    </location>
</feature>
<evidence type="ECO:0000313" key="2">
    <source>
        <dbReference type="EMBL" id="NMO21845.1"/>
    </source>
</evidence>
<organism evidence="2 3">
    <name type="scientific">Pyxidicoccus fallax</name>
    <dbReference type="NCBI Taxonomy" id="394095"/>
    <lineage>
        <taxon>Bacteria</taxon>
        <taxon>Pseudomonadati</taxon>
        <taxon>Myxococcota</taxon>
        <taxon>Myxococcia</taxon>
        <taxon>Myxococcales</taxon>
        <taxon>Cystobacterineae</taxon>
        <taxon>Myxococcaceae</taxon>
        <taxon>Pyxidicoccus</taxon>
    </lineage>
</organism>
<feature type="region of interest" description="Disordered" evidence="1">
    <location>
        <begin position="764"/>
        <end position="783"/>
    </location>
</feature>
<feature type="compositionally biased region" description="Basic and acidic residues" evidence="1">
    <location>
        <begin position="90"/>
        <end position="99"/>
    </location>
</feature>
<feature type="compositionally biased region" description="Low complexity" evidence="1">
    <location>
        <begin position="874"/>
        <end position="898"/>
    </location>
</feature>
<feature type="compositionally biased region" description="Basic and acidic residues" evidence="1">
    <location>
        <begin position="328"/>
        <end position="381"/>
    </location>
</feature>
<evidence type="ECO:0000256" key="1">
    <source>
        <dbReference type="SAM" id="MobiDB-lite"/>
    </source>
</evidence>
<protein>
    <submittedName>
        <fullName evidence="2">Uncharacterized protein</fullName>
    </submittedName>
</protein>
<dbReference type="RefSeq" id="WP_281404531.1">
    <property type="nucleotide sequence ID" value="NZ_JABBJJ010000358.1"/>
</dbReference>
<dbReference type="EMBL" id="JABBJJ010000358">
    <property type="protein sequence ID" value="NMO21845.1"/>
    <property type="molecule type" value="Genomic_DNA"/>
</dbReference>
<feature type="compositionally biased region" description="Basic and acidic residues" evidence="1">
    <location>
        <begin position="181"/>
        <end position="190"/>
    </location>
</feature>
<feature type="region of interest" description="Disordered" evidence="1">
    <location>
        <begin position="1"/>
        <end position="390"/>
    </location>
</feature>
<feature type="compositionally biased region" description="Basic and acidic residues" evidence="1">
    <location>
        <begin position="1077"/>
        <end position="1089"/>
    </location>
</feature>
<feature type="compositionally biased region" description="Gly residues" evidence="1">
    <location>
        <begin position="224"/>
        <end position="237"/>
    </location>
</feature>
<dbReference type="Proteomes" id="UP000518300">
    <property type="component" value="Unassembled WGS sequence"/>
</dbReference>
<evidence type="ECO:0000313" key="3">
    <source>
        <dbReference type="Proteomes" id="UP000518300"/>
    </source>
</evidence>
<accession>A0A848LV17</accession>
<proteinExistence type="predicted"/>
<sequence>GGGGGAIAEQPEPEAPDVSSAEPADALGQIAGLPPAQLSQALGGVGQSVSRSVGGKREELAASPPELATPTGMPARPGAAGERAGASGEAPRRPEREPQAESAPLPGPEPTPEPPPSPLLEARAPTISEGEQGSMSSEDAAELGASIQSLPTSDPELSTSAGPAPTLPLEGGTDPAQVGEQRARVDERVAEAQAQGQADVAQPMGEDEIAPEPAAQGVLRAAVPGGGGGAGGAGAEGGEVDAATSIVAQEEHGEEIQSAVQQGQSNVVAEEARHEESEARERQTANEEADRLTSEAADAQRAEREGARADADAQREEWSEAQRNAVDQGREDADTREQETRDRVQQEREQGEARASEHIEQGEQEASRRREEGEQEAERHQQRGAQESSGGFFGWLASRARAFFDSIKQGIRAALQAARAAVRRAIDAAKRLAQEAIERARQAVVSAIRAAGDALIAIGDTVLAAFPEARARFRGFIERRVQAAEDAVNRIAAGLQEGIQRLLDGLGALLDQALGLLESGLMAIVDAVNSAVQGAISAARAAVEAIGNFAALIRDIAANPGQWIANLGAAVVDGIRNHLWRALKTAVSEWFNQKLEEVLGVGRALFNLLFRGGISLAAIGQMAWNALKAAIPTVLIQLLLEKLVSMIVPAAGAVMAIVEGIQAAWGTVSRILQALDRFMTFLRAVKTGSAGPQFANAVAAGAVAAIDFVANWLIARLRRPAGAVAGRLRAIGQRIMARLGRALRRAGRALRRVWGRVRRRISGRRRGGRRGRQQRRDRRREMEERLARAQRELTPRVRSLLERKPGRLRLRAQLLAWRLAYRLRRLDVQGGHESFSIVATVNPSITLAPGWSFDEMDVFRAVDKIAGEMLTEAQTEQTAAAAQAQPQPQAGAPAPAGPRDLRQFESPAAPVAALQPESSFIVGSTQRGVNIGYQHSSDVAPFGGWWGWQGVAGLEAERGRRYQQIAASLSGRPVGDVLTSVIRGQRPNISRAAASDVGELYGLWFAKEPSHNLGLHRRDLAYSFMVSELMTAPQRGRARPLTIEEGVAMHPASFGAAQRGARAVTDEMLGRTSGPSRDARTESARQERLNRERSTLRAWFRRHARDLPVLNRRPTVQDVEDFVREKLRAYIRGQR</sequence>
<feature type="compositionally biased region" description="Low complexity" evidence="1">
    <location>
        <begin position="74"/>
        <end position="89"/>
    </location>
</feature>
<feature type="non-terminal residue" evidence="2">
    <location>
        <position position="1"/>
    </location>
</feature>
<feature type="region of interest" description="Disordered" evidence="1">
    <location>
        <begin position="874"/>
        <end position="902"/>
    </location>
</feature>
<feature type="region of interest" description="Disordered" evidence="1">
    <location>
        <begin position="1068"/>
        <end position="1089"/>
    </location>
</feature>
<feature type="compositionally biased region" description="Basic and acidic residues" evidence="1">
    <location>
        <begin position="270"/>
        <end position="320"/>
    </location>
</feature>
<feature type="compositionally biased region" description="Basic residues" evidence="1">
    <location>
        <begin position="764"/>
        <end position="778"/>
    </location>
</feature>
<reference evidence="2 3" key="1">
    <citation type="submission" date="2020-04" db="EMBL/GenBank/DDBJ databases">
        <title>Draft genome of Pyxidicoccus fallax type strain.</title>
        <authorList>
            <person name="Whitworth D.E."/>
        </authorList>
    </citation>
    <scope>NUCLEOTIDE SEQUENCE [LARGE SCALE GENOMIC DNA]</scope>
    <source>
        <strain evidence="2 3">DSM 14698</strain>
    </source>
</reference>
<gene>
    <name evidence="2" type="ORF">HG543_44390</name>
</gene>
<feature type="compositionally biased region" description="Pro residues" evidence="1">
    <location>
        <begin position="105"/>
        <end position="118"/>
    </location>
</feature>
<dbReference type="AlphaFoldDB" id="A0A848LV17"/>